<name>A0ABQ2WA86_9ACTN</name>
<evidence type="ECO:0000313" key="1">
    <source>
        <dbReference type="EMBL" id="GGV94480.1"/>
    </source>
</evidence>
<dbReference type="EMBL" id="BMTF01000028">
    <property type="protein sequence ID" value="GGV94480.1"/>
    <property type="molecule type" value="Genomic_DNA"/>
</dbReference>
<evidence type="ECO:0000313" key="2">
    <source>
        <dbReference type="Proteomes" id="UP000660675"/>
    </source>
</evidence>
<reference evidence="2" key="1">
    <citation type="journal article" date="2019" name="Int. J. Syst. Evol. Microbiol.">
        <title>The Global Catalogue of Microorganisms (GCM) 10K type strain sequencing project: providing services to taxonomists for standard genome sequencing and annotation.</title>
        <authorList>
            <consortium name="The Broad Institute Genomics Platform"/>
            <consortium name="The Broad Institute Genome Sequencing Center for Infectious Disease"/>
            <person name="Wu L."/>
            <person name="Ma J."/>
        </authorList>
    </citation>
    <scope>NUCLEOTIDE SEQUENCE [LARGE SCALE GENOMIC DNA]</scope>
    <source>
        <strain evidence="2">JCM 4376</strain>
    </source>
</reference>
<accession>A0ABQ2WA86</accession>
<protein>
    <submittedName>
        <fullName evidence="1">Uncharacterized protein</fullName>
    </submittedName>
</protein>
<dbReference type="Proteomes" id="UP000660675">
    <property type="component" value="Unassembled WGS sequence"/>
</dbReference>
<proteinExistence type="predicted"/>
<sequence length="74" mass="8133">MHPRTVWQALPSPRYPLSFWPWRSANHLISGALAGITPVSRPTHDAGYKLTEADFDLAARIDAIAAAHQSTPLD</sequence>
<keyword evidence="2" id="KW-1185">Reference proteome</keyword>
<gene>
    <name evidence="1" type="ORF">GCM10015535_59980</name>
</gene>
<comment type="caution">
    <text evidence="1">The sequence shown here is derived from an EMBL/GenBank/DDBJ whole genome shotgun (WGS) entry which is preliminary data.</text>
</comment>
<organism evidence="1 2">
    <name type="scientific">Streptomyces gelaticus</name>
    <dbReference type="NCBI Taxonomy" id="285446"/>
    <lineage>
        <taxon>Bacteria</taxon>
        <taxon>Bacillati</taxon>
        <taxon>Actinomycetota</taxon>
        <taxon>Actinomycetes</taxon>
        <taxon>Kitasatosporales</taxon>
        <taxon>Streptomycetaceae</taxon>
        <taxon>Streptomyces</taxon>
    </lineage>
</organism>